<dbReference type="Pfam" id="PF16363">
    <property type="entry name" value="GDP_Man_Dehyd"/>
    <property type="match status" value="1"/>
</dbReference>
<evidence type="ECO:0000313" key="3">
    <source>
        <dbReference type="Proteomes" id="UP000659388"/>
    </source>
</evidence>
<proteinExistence type="predicted"/>
<keyword evidence="3" id="KW-1185">Reference proteome</keyword>
<evidence type="ECO:0000313" key="2">
    <source>
        <dbReference type="EMBL" id="MBL3659041.1"/>
    </source>
</evidence>
<dbReference type="AlphaFoldDB" id="A0A937FBN7"/>
<comment type="caution">
    <text evidence="2">The sequence shown here is derived from an EMBL/GenBank/DDBJ whole genome shotgun (WGS) entry which is preliminary data.</text>
</comment>
<name>A0A937FBN7_9BACT</name>
<dbReference type="PANTHER" id="PTHR43000">
    <property type="entry name" value="DTDP-D-GLUCOSE 4,6-DEHYDRATASE-RELATED"/>
    <property type="match status" value="1"/>
</dbReference>
<dbReference type="EMBL" id="JAESIY010000025">
    <property type="protein sequence ID" value="MBL3659041.1"/>
    <property type="molecule type" value="Genomic_DNA"/>
</dbReference>
<sequence>MTNLQGSTIMVAGGAGFVGSAIVRELLDQDINVVCFDNYLHGVPTNVNRIKGPLTIVHGDASNTHSLMECLLNNNVDYIINCIGDTFVPTAYEMPDRFFDINLGVCLNILKAADTCKIKRVLYISSTEVYGITDLPVLDEHVALAPVNTYAVSKLAADRLCYTFHLEHQTPVITARIFNCYGPRETEPYIVPEIIYQLNKSNTLKLGNIKAQRDFTYVHDTAKALIAVLASDIPNGDVVNVGSNVSYSVEWLAFKIAEIMEVKDLNLEIDQDRIRKLDINRFRCDNTKLKKYTNWEPTVDIEEGLKRTVDWFKANSCTWSWESFVEGVRIYR</sequence>
<gene>
    <name evidence="2" type="ORF">JL102_23035</name>
</gene>
<dbReference type="Gene3D" id="3.40.50.720">
    <property type="entry name" value="NAD(P)-binding Rossmann-like Domain"/>
    <property type="match status" value="1"/>
</dbReference>
<dbReference type="SUPFAM" id="SSF51735">
    <property type="entry name" value="NAD(P)-binding Rossmann-fold domains"/>
    <property type="match status" value="1"/>
</dbReference>
<dbReference type="RefSeq" id="WP_202246835.1">
    <property type="nucleotide sequence ID" value="NZ_JAESIY010000025.1"/>
</dbReference>
<dbReference type="Proteomes" id="UP000659388">
    <property type="component" value="Unassembled WGS sequence"/>
</dbReference>
<organism evidence="2 3">
    <name type="scientific">Fulvivirga sediminis</name>
    <dbReference type="NCBI Taxonomy" id="2803949"/>
    <lineage>
        <taxon>Bacteria</taxon>
        <taxon>Pseudomonadati</taxon>
        <taxon>Bacteroidota</taxon>
        <taxon>Cytophagia</taxon>
        <taxon>Cytophagales</taxon>
        <taxon>Fulvivirgaceae</taxon>
        <taxon>Fulvivirga</taxon>
    </lineage>
</organism>
<protein>
    <submittedName>
        <fullName evidence="2">GDP-mannose 4,6-dehydratase</fullName>
    </submittedName>
</protein>
<evidence type="ECO:0000259" key="1">
    <source>
        <dbReference type="Pfam" id="PF16363"/>
    </source>
</evidence>
<dbReference type="InterPro" id="IPR016040">
    <property type="entry name" value="NAD(P)-bd_dom"/>
</dbReference>
<feature type="domain" description="NAD(P)-binding" evidence="1">
    <location>
        <begin position="10"/>
        <end position="308"/>
    </location>
</feature>
<dbReference type="InterPro" id="IPR036291">
    <property type="entry name" value="NAD(P)-bd_dom_sf"/>
</dbReference>
<reference evidence="2" key="1">
    <citation type="submission" date="2021-01" db="EMBL/GenBank/DDBJ databases">
        <title>Fulvivirga kasyanovii gen. nov., sp nov., a novel member of the phylum Bacteroidetes isolated from seawater in a mussel farm.</title>
        <authorList>
            <person name="Zhao L.-H."/>
            <person name="Wang Z.-J."/>
        </authorList>
    </citation>
    <scope>NUCLEOTIDE SEQUENCE</scope>
    <source>
        <strain evidence="2">2943</strain>
    </source>
</reference>
<accession>A0A937FBN7</accession>